<dbReference type="Proteomes" id="UP001305414">
    <property type="component" value="Unassembled WGS sequence"/>
</dbReference>
<evidence type="ECO:0000313" key="2">
    <source>
        <dbReference type="EMBL" id="KAK5629717.1"/>
    </source>
</evidence>
<organism evidence="2 3">
    <name type="scientific">Xylaria bambusicola</name>
    <dbReference type="NCBI Taxonomy" id="326684"/>
    <lineage>
        <taxon>Eukaryota</taxon>
        <taxon>Fungi</taxon>
        <taxon>Dikarya</taxon>
        <taxon>Ascomycota</taxon>
        <taxon>Pezizomycotina</taxon>
        <taxon>Sordariomycetes</taxon>
        <taxon>Xylariomycetidae</taxon>
        <taxon>Xylariales</taxon>
        <taxon>Xylariaceae</taxon>
        <taxon>Xylaria</taxon>
    </lineage>
</organism>
<reference evidence="2 3" key="1">
    <citation type="submission" date="2023-10" db="EMBL/GenBank/DDBJ databases">
        <title>Draft genome sequence of Xylaria bambusicola isolate GMP-LS, the root and basal stem rot pathogen of sugarcane in Indonesia.</title>
        <authorList>
            <person name="Selvaraj P."/>
            <person name="Muralishankar V."/>
            <person name="Muruganantham S."/>
            <person name="Sp S."/>
            <person name="Haryani S."/>
            <person name="Lau K.J.X."/>
            <person name="Naqvi N.I."/>
        </authorList>
    </citation>
    <scope>NUCLEOTIDE SEQUENCE [LARGE SCALE GENOMIC DNA]</scope>
    <source>
        <strain evidence="2">GMP-LS</strain>
    </source>
</reference>
<accession>A0AAN7Z4S7</accession>
<keyword evidence="3" id="KW-1185">Reference proteome</keyword>
<protein>
    <submittedName>
        <fullName evidence="2">Uncharacterized protein</fullName>
    </submittedName>
</protein>
<evidence type="ECO:0000256" key="1">
    <source>
        <dbReference type="SAM" id="MobiDB-lite"/>
    </source>
</evidence>
<sequence length="213" mass="24559">MSLFLDEARHRPRRLAHKVEEPLQPWTTARCQRLLRPLISRITSLRRDSFNAGRSAASTARSALGSAAVSFTRKNRLREEIDSESGWLMPRKKRPRLTYSQRRSSQPPPSQHLGLDQCHLRQDSQDETSSPVIRTKPGVRKAFKCVQPDRQQRTAAPGEVYHPHPYYVVLEERSHIHLLHRCMNMSWTQAGANIDINVGREPVPVPRSFWTND</sequence>
<dbReference type="EMBL" id="JAWHQM010000012">
    <property type="protein sequence ID" value="KAK5629717.1"/>
    <property type="molecule type" value="Genomic_DNA"/>
</dbReference>
<proteinExistence type="predicted"/>
<comment type="caution">
    <text evidence="2">The sequence shown here is derived from an EMBL/GenBank/DDBJ whole genome shotgun (WGS) entry which is preliminary data.</text>
</comment>
<dbReference type="AlphaFoldDB" id="A0AAN7Z4S7"/>
<name>A0AAN7Z4S7_9PEZI</name>
<gene>
    <name evidence="2" type="ORF">RRF57_005432</name>
</gene>
<feature type="region of interest" description="Disordered" evidence="1">
    <location>
        <begin position="92"/>
        <end position="115"/>
    </location>
</feature>
<evidence type="ECO:0000313" key="3">
    <source>
        <dbReference type="Proteomes" id="UP001305414"/>
    </source>
</evidence>